<dbReference type="VEuPathDB" id="MicrosporidiaDB:EHP00_652"/>
<proteinExistence type="predicted"/>
<protein>
    <submittedName>
        <fullName evidence="1">Uncharacterized protein</fullName>
    </submittedName>
</protein>
<dbReference type="EMBL" id="MNPJ01000007">
    <property type="protein sequence ID" value="OQS55576.1"/>
    <property type="molecule type" value="Genomic_DNA"/>
</dbReference>
<gene>
    <name evidence="1" type="ORF">EHP00_652</name>
</gene>
<comment type="caution">
    <text evidence="1">The sequence shown here is derived from an EMBL/GenBank/DDBJ whole genome shotgun (WGS) entry which is preliminary data.</text>
</comment>
<reference evidence="1 2" key="1">
    <citation type="journal article" date="2017" name="Environ. Microbiol.">
        <title>Decay of the glycolytic pathway and adaptation to intranuclear parasitism within Enterocytozoonidae microsporidia.</title>
        <authorList>
            <person name="Wiredu Boakye D."/>
            <person name="Jaroenlak P."/>
            <person name="Prachumwat A."/>
            <person name="Williams T.A."/>
            <person name="Bateman K.S."/>
            <person name="Itsathitphaisarn O."/>
            <person name="Sritunyalucksana K."/>
            <person name="Paszkiewicz K.H."/>
            <person name="Moore K.A."/>
            <person name="Stentiford G.D."/>
            <person name="Williams B.A."/>
        </authorList>
    </citation>
    <scope>NUCLEOTIDE SEQUENCE [LARGE SCALE GENOMIC DNA]</scope>
    <source>
        <strain evidence="1 2">TH1</strain>
    </source>
</reference>
<dbReference type="Proteomes" id="UP000192758">
    <property type="component" value="Unassembled WGS sequence"/>
</dbReference>
<dbReference type="AlphaFoldDB" id="A0A1W0E8M3"/>
<organism evidence="1 2">
    <name type="scientific">Ecytonucleospora hepatopenaei</name>
    <dbReference type="NCBI Taxonomy" id="646526"/>
    <lineage>
        <taxon>Eukaryota</taxon>
        <taxon>Fungi</taxon>
        <taxon>Fungi incertae sedis</taxon>
        <taxon>Microsporidia</taxon>
        <taxon>Enterocytozoonidae</taxon>
        <taxon>Ecytonucleospora</taxon>
    </lineage>
</organism>
<sequence>MTKKSTEVPLQKFLVVFNFLFNRKIVGAEYTLFVCKEKEIDFKDGVAFFEVNCLKFFSTQNVVILYNTSIISISLNQLKILINAKDNKTIHVELPDNEQTEIFISNLKKVYTSKIINTIGKNSSNLLSTEVININVDENKAIEFVEKMIKENENNKLINQSLPFNDLQINSSLSNDSLSFNKKATFDESKNIIKEYQSDVKNEDTNAKKDIINEKNKDSLQNVSFKTSNLLGLVNTYNQHDSTKNKLDKCEISQDESSSCKMLEEKFKNEIQHSKVKKPLKKKRRTSFKLKNYKPNKNKKYFKVKSVFKEKETLKKEIKEWFVLFNKANAENYKRNYKKAKRKKQLLLILIQTKVKII</sequence>
<name>A0A1W0E8M3_9MICR</name>
<evidence type="ECO:0000313" key="1">
    <source>
        <dbReference type="EMBL" id="OQS55576.1"/>
    </source>
</evidence>
<accession>A0A1W0E8M3</accession>
<evidence type="ECO:0000313" key="2">
    <source>
        <dbReference type="Proteomes" id="UP000192758"/>
    </source>
</evidence>
<keyword evidence="2" id="KW-1185">Reference proteome</keyword>